<accession>A0A4R1XSQ9</accession>
<reference evidence="1 2" key="1">
    <citation type="submission" date="2019-03" db="EMBL/GenBank/DDBJ databases">
        <title>Genomic analyses of the natural microbiome of Caenorhabditis elegans.</title>
        <authorList>
            <person name="Samuel B."/>
        </authorList>
    </citation>
    <scope>NUCLEOTIDE SEQUENCE [LARGE SCALE GENOMIC DNA]</scope>
    <source>
        <strain evidence="1 2">JUb89</strain>
    </source>
</reference>
<dbReference type="EMBL" id="SLVJ01000024">
    <property type="protein sequence ID" value="TCM62713.1"/>
    <property type="molecule type" value="Genomic_DNA"/>
</dbReference>
<protein>
    <submittedName>
        <fullName evidence="1">Uncharacterized protein</fullName>
    </submittedName>
</protein>
<name>A0A4R1XSQ9_ACICA</name>
<dbReference type="AlphaFoldDB" id="A0A4R1XSQ9"/>
<dbReference type="Proteomes" id="UP000294963">
    <property type="component" value="Unassembled WGS sequence"/>
</dbReference>
<comment type="caution">
    <text evidence="1">The sequence shown here is derived from an EMBL/GenBank/DDBJ whole genome shotgun (WGS) entry which is preliminary data.</text>
</comment>
<sequence length="120" mass="13711">MQPIQLTFNQSSNFLNIKHSALLELILNDQTFPKPYKGGESCQAPVYFDFIELLEWQNKQKVQLSNSKAHRIQQVQTPVLSCGSKIILVQVQTKQPLWISAINLVLNALRLAEVIMQYIS</sequence>
<organism evidence="1 2">
    <name type="scientific">Acinetobacter calcoaceticus</name>
    <dbReference type="NCBI Taxonomy" id="471"/>
    <lineage>
        <taxon>Bacteria</taxon>
        <taxon>Pseudomonadati</taxon>
        <taxon>Pseudomonadota</taxon>
        <taxon>Gammaproteobacteria</taxon>
        <taxon>Moraxellales</taxon>
        <taxon>Moraxellaceae</taxon>
        <taxon>Acinetobacter</taxon>
        <taxon>Acinetobacter calcoaceticus/baumannii complex</taxon>
    </lineage>
</organism>
<evidence type="ECO:0000313" key="2">
    <source>
        <dbReference type="Proteomes" id="UP000294963"/>
    </source>
</evidence>
<proteinExistence type="predicted"/>
<gene>
    <name evidence="1" type="ORF">EC844_12431</name>
</gene>
<keyword evidence="2" id="KW-1185">Reference proteome</keyword>
<evidence type="ECO:0000313" key="1">
    <source>
        <dbReference type="EMBL" id="TCM62713.1"/>
    </source>
</evidence>